<accession>A0A812RIU5</accession>
<feature type="signal peptide" evidence="2">
    <location>
        <begin position="1"/>
        <end position="25"/>
    </location>
</feature>
<proteinExistence type="predicted"/>
<comment type="caution">
    <text evidence="3">The sequence shown here is derived from an EMBL/GenBank/DDBJ whole genome shotgun (WGS) entry which is preliminary data.</text>
</comment>
<evidence type="ECO:0000256" key="1">
    <source>
        <dbReference type="SAM" id="MobiDB-lite"/>
    </source>
</evidence>
<organism evidence="3 4">
    <name type="scientific">Symbiodinium natans</name>
    <dbReference type="NCBI Taxonomy" id="878477"/>
    <lineage>
        <taxon>Eukaryota</taxon>
        <taxon>Sar</taxon>
        <taxon>Alveolata</taxon>
        <taxon>Dinophyceae</taxon>
        <taxon>Suessiales</taxon>
        <taxon>Symbiodiniaceae</taxon>
        <taxon>Symbiodinium</taxon>
    </lineage>
</organism>
<keyword evidence="2" id="KW-0732">Signal</keyword>
<dbReference type="AlphaFoldDB" id="A0A812RIU5"/>
<evidence type="ECO:0000313" key="4">
    <source>
        <dbReference type="Proteomes" id="UP000604046"/>
    </source>
</evidence>
<dbReference type="Proteomes" id="UP000604046">
    <property type="component" value="Unassembled WGS sequence"/>
</dbReference>
<sequence>MHRDRGRRQCWLLAMLLLLGLVAQPAWLPPPRRREGLLQTVAVLWVPQVALAKEAASAKDASEELPQLIRFADNPALSGWQIRLPSDWITVRKEAPTIGSKAESLLFSGGPLAKSEIKILRVPLKSKSDTMGFFLDKSPAMSKAKSRSKQPRLLADPTKRSRRPSDSSCWERRPLTNGMAIAT</sequence>
<evidence type="ECO:0008006" key="5">
    <source>
        <dbReference type="Google" id="ProtNLM"/>
    </source>
</evidence>
<protein>
    <recommendedName>
        <fullName evidence="5">Plastid lipid-associated protein/fibrillin conserved domain-containing protein</fullName>
    </recommendedName>
</protein>
<feature type="region of interest" description="Disordered" evidence="1">
    <location>
        <begin position="139"/>
        <end position="183"/>
    </location>
</feature>
<name>A0A812RIU5_9DINO</name>
<dbReference type="EMBL" id="CAJNDS010002338">
    <property type="protein sequence ID" value="CAE7439586.1"/>
    <property type="molecule type" value="Genomic_DNA"/>
</dbReference>
<keyword evidence="4" id="KW-1185">Reference proteome</keyword>
<evidence type="ECO:0000256" key="2">
    <source>
        <dbReference type="SAM" id="SignalP"/>
    </source>
</evidence>
<gene>
    <name evidence="3" type="ORF">SNAT2548_LOCUS23885</name>
</gene>
<feature type="compositionally biased region" description="Basic and acidic residues" evidence="1">
    <location>
        <begin position="157"/>
        <end position="174"/>
    </location>
</feature>
<feature type="chain" id="PRO_5032358741" description="Plastid lipid-associated protein/fibrillin conserved domain-containing protein" evidence="2">
    <location>
        <begin position="26"/>
        <end position="183"/>
    </location>
</feature>
<evidence type="ECO:0000313" key="3">
    <source>
        <dbReference type="EMBL" id="CAE7439586.1"/>
    </source>
</evidence>
<dbReference type="OrthoDB" id="414828at2759"/>
<reference evidence="3" key="1">
    <citation type="submission" date="2021-02" db="EMBL/GenBank/DDBJ databases">
        <authorList>
            <person name="Dougan E. K."/>
            <person name="Rhodes N."/>
            <person name="Thang M."/>
            <person name="Chan C."/>
        </authorList>
    </citation>
    <scope>NUCLEOTIDE SEQUENCE</scope>
</reference>